<organism evidence="1 2">
    <name type="scientific">Kickxella alabastrina</name>
    <dbReference type="NCBI Taxonomy" id="61397"/>
    <lineage>
        <taxon>Eukaryota</taxon>
        <taxon>Fungi</taxon>
        <taxon>Fungi incertae sedis</taxon>
        <taxon>Zoopagomycota</taxon>
        <taxon>Kickxellomycotina</taxon>
        <taxon>Kickxellomycetes</taxon>
        <taxon>Kickxellales</taxon>
        <taxon>Kickxellaceae</taxon>
        <taxon>Kickxella</taxon>
    </lineage>
</organism>
<name>A0ACC1IFJ5_9FUNG</name>
<sequence length="149" mass="15960">MIFGSINSSGASIDQVEHTTSAASDILLPNHTGRVQKVAVDIGGSLAKVVYLTTTSDESGGRLHFKAFETDNVDRCLAFIKTLLEDSGDTAPTIMATGGGAHRFGDLLRSALGVGICVEDEMRSLTTGLNFFIREVADEVFTYEQDKPM</sequence>
<reference evidence="1" key="1">
    <citation type="submission" date="2022-07" db="EMBL/GenBank/DDBJ databases">
        <title>Phylogenomic reconstructions and comparative analyses of Kickxellomycotina fungi.</title>
        <authorList>
            <person name="Reynolds N.K."/>
            <person name="Stajich J.E."/>
            <person name="Barry K."/>
            <person name="Grigoriev I.V."/>
            <person name="Crous P."/>
            <person name="Smith M.E."/>
        </authorList>
    </citation>
    <scope>NUCLEOTIDE SEQUENCE</scope>
    <source>
        <strain evidence="1">Benny 63K</strain>
    </source>
</reference>
<dbReference type="Proteomes" id="UP001150581">
    <property type="component" value="Unassembled WGS sequence"/>
</dbReference>
<dbReference type="EMBL" id="JANBPG010001019">
    <property type="protein sequence ID" value="KAJ1892286.1"/>
    <property type="molecule type" value="Genomic_DNA"/>
</dbReference>
<accession>A0ACC1IFJ5</accession>
<proteinExistence type="predicted"/>
<feature type="non-terminal residue" evidence="1">
    <location>
        <position position="149"/>
    </location>
</feature>
<keyword evidence="2" id="KW-1185">Reference proteome</keyword>
<comment type="caution">
    <text evidence="1">The sequence shown here is derived from an EMBL/GenBank/DDBJ whole genome shotgun (WGS) entry which is preliminary data.</text>
</comment>
<protein>
    <submittedName>
        <fullName evidence="1">Uncharacterized protein</fullName>
    </submittedName>
</protein>
<gene>
    <name evidence="1" type="ORF">LPJ66_006433</name>
</gene>
<evidence type="ECO:0000313" key="2">
    <source>
        <dbReference type="Proteomes" id="UP001150581"/>
    </source>
</evidence>
<evidence type="ECO:0000313" key="1">
    <source>
        <dbReference type="EMBL" id="KAJ1892286.1"/>
    </source>
</evidence>